<keyword evidence="1" id="KW-0560">Oxidoreductase</keyword>
<dbReference type="PANTHER" id="PTHR11133">
    <property type="entry name" value="SACCHAROPINE DEHYDROGENASE"/>
    <property type="match status" value="1"/>
</dbReference>
<dbReference type="SUPFAM" id="SSF55347">
    <property type="entry name" value="Glyceraldehyde-3-phosphate dehydrogenase-like, C-terminal domain"/>
    <property type="match status" value="1"/>
</dbReference>
<dbReference type="InterPro" id="IPR036291">
    <property type="entry name" value="NAD(P)-bd_dom_sf"/>
</dbReference>
<dbReference type="RefSeq" id="WP_007007287.1">
    <property type="nucleotide sequence ID" value="NZ_AJXZ01000005.1"/>
</dbReference>
<evidence type="ECO:0000313" key="5">
    <source>
        <dbReference type="Proteomes" id="UP000004622"/>
    </source>
</evidence>
<evidence type="ECO:0000259" key="2">
    <source>
        <dbReference type="Pfam" id="PF03435"/>
    </source>
</evidence>
<feature type="domain" description="Saccharopine dehydrogenase NADP binding" evidence="2">
    <location>
        <begin position="4"/>
        <end position="106"/>
    </location>
</feature>
<dbReference type="OrthoDB" id="9769367at2"/>
<dbReference type="Pfam" id="PF03435">
    <property type="entry name" value="Sacchrp_dh_NADP"/>
    <property type="match status" value="1"/>
</dbReference>
<dbReference type="STRING" id="204799.GCA_001696575_03699"/>
<dbReference type="InterPro" id="IPR005097">
    <property type="entry name" value="Sacchrp_dh_NADP-bd"/>
</dbReference>
<accession>I5C6M7</accession>
<proteinExistence type="predicted"/>
<comment type="caution">
    <text evidence="4">The sequence shown here is derived from an EMBL/GenBank/DDBJ whole genome shotgun (WGS) entry which is preliminary data.</text>
</comment>
<dbReference type="InterPro" id="IPR051168">
    <property type="entry name" value="AASS"/>
</dbReference>
<dbReference type="GO" id="GO:0016491">
    <property type="term" value="F:oxidoreductase activity"/>
    <property type="evidence" value="ECO:0007669"/>
    <property type="project" value="UniProtKB-KW"/>
</dbReference>
<dbReference type="Gene3D" id="3.40.50.720">
    <property type="entry name" value="NAD(P)-binding Rossmann-like Domain"/>
    <property type="match status" value="1"/>
</dbReference>
<feature type="domain" description="Saccharopine dehydrogenase-like C-terminal" evidence="3">
    <location>
        <begin position="122"/>
        <end position="343"/>
    </location>
</feature>
<evidence type="ECO:0000256" key="1">
    <source>
        <dbReference type="ARBA" id="ARBA00023002"/>
    </source>
</evidence>
<dbReference type="Pfam" id="PF16653">
    <property type="entry name" value="Sacchrp_dh_C"/>
    <property type="match status" value="1"/>
</dbReference>
<dbReference type="PANTHER" id="PTHR11133:SF22">
    <property type="entry name" value="ALPHA-AMINOADIPIC SEMIALDEHYDE SYNTHASE, MITOCHONDRIAL"/>
    <property type="match status" value="1"/>
</dbReference>
<sequence length="411" mass="44400">MKEIVVTGAGRIGAAIADMLVAAGDYTVTVADRSADQLAALSSHPQISGVAVDLSDTKALAAVLKGKFALLNAAPYHLTVPIAEAAAEAGVHYLDLTEDVKSTRRVKEIAASAETAFIPQCGLAPGFITIAANSLAKRFDALHDVRMRVGALPQFPANALNYNLTWSPEGVINEYCEPCEAIVDGEMKEVAPLEGHEEFSLDGVRYEAFNTSGGLGSICESLKGRVRNLNYRTIRYPGHASIMKMLLNDLRLIERRDLLKEIFEHALPTTIQDVVVIFVTITGLKNGRLVQESYANSVFADPAGPTARSAIQKTTAAGICTVLDLLANGKLPSKGFVQQEDIALEDFLANRFGRTYQPKPGRRLRPLEANSASSGFPLLAVPFRRHVTLRDRTSLHRVAQCQTTGRLSASF</sequence>
<dbReference type="AlphaFoldDB" id="I5C6M7"/>
<dbReference type="SUPFAM" id="SSF51735">
    <property type="entry name" value="NAD(P)-binding Rossmann-fold domains"/>
    <property type="match status" value="1"/>
</dbReference>
<protein>
    <submittedName>
        <fullName evidence="4">Saccharopine dehydrogenase</fullName>
    </submittedName>
</protein>
<dbReference type="Proteomes" id="UP000004622">
    <property type="component" value="Unassembled WGS sequence"/>
</dbReference>
<dbReference type="Gene3D" id="3.30.360.10">
    <property type="entry name" value="Dihydrodipicolinate Reductase, domain 2"/>
    <property type="match status" value="1"/>
</dbReference>
<dbReference type="InterPro" id="IPR032095">
    <property type="entry name" value="Sacchrp_dh-like_C"/>
</dbReference>
<reference evidence="4 5" key="1">
    <citation type="journal article" date="2012" name="J. Bacteriol.">
        <title>Genome Sequence of Nitratireductor aquibiodomus Strain RA22.</title>
        <authorList>
            <person name="Singh A."/>
            <person name="Jangir P.K."/>
            <person name="Kumari C."/>
            <person name="Sharma R."/>
        </authorList>
    </citation>
    <scope>NUCLEOTIDE SEQUENCE [LARGE SCALE GENOMIC DNA]</scope>
    <source>
        <strain evidence="4 5">RA22</strain>
    </source>
</reference>
<evidence type="ECO:0000313" key="4">
    <source>
        <dbReference type="EMBL" id="EIM77479.1"/>
    </source>
</evidence>
<gene>
    <name evidence="4" type="ORF">A33O_03373</name>
</gene>
<dbReference type="PATRIC" id="fig|1189611.3.peg.694"/>
<name>I5C6M7_9HYPH</name>
<organism evidence="4 5">
    <name type="scientific">Nitratireductor aquibiodomus RA22</name>
    <dbReference type="NCBI Taxonomy" id="1189611"/>
    <lineage>
        <taxon>Bacteria</taxon>
        <taxon>Pseudomonadati</taxon>
        <taxon>Pseudomonadota</taxon>
        <taxon>Alphaproteobacteria</taxon>
        <taxon>Hyphomicrobiales</taxon>
        <taxon>Phyllobacteriaceae</taxon>
        <taxon>Nitratireductor</taxon>
    </lineage>
</organism>
<evidence type="ECO:0000259" key="3">
    <source>
        <dbReference type="Pfam" id="PF16653"/>
    </source>
</evidence>
<dbReference type="EMBL" id="AJXZ01000005">
    <property type="protein sequence ID" value="EIM77479.1"/>
    <property type="molecule type" value="Genomic_DNA"/>
</dbReference>